<dbReference type="GO" id="GO:0016705">
    <property type="term" value="F:oxidoreductase activity, acting on paired donors, with incorporation or reduction of molecular oxygen"/>
    <property type="evidence" value="ECO:0007669"/>
    <property type="project" value="InterPro"/>
</dbReference>
<evidence type="ECO:0000256" key="2">
    <source>
        <dbReference type="ARBA" id="ARBA00005179"/>
    </source>
</evidence>
<sequence length="510" mass="57729">MSAMGMLESISPPAFRQSALYLLLLPLLYYCYVLLIRRHIDERIPKAENERGWTSIFQSKFWVESRRRSVNSAYIKASTHAASHVKDKAAHAYGKKGEAFILPRLLPWKHDVVIPQSQIRWLLDQPDSVVSAFEAHQRALFYGYTFLDHGNAKESFSNRVIHRFAARHTRSMIPGLGEEVAFSMNKALGDVGTEWATINLWDFWMRVVPIPTSMLIAGSKTCRDERLNKSIVDFVGAAIRTQLTLRLVPTVLQPLIGRLVTIPNRRHWKSMCDVVMPTIKERLHSMTKQAEGCPGFEAYVPPEDYITWVIRLIIAENRTGELDPIKVSKRLLPIAFASIHTTVLTCHSLMLDLLSTDPENLLLDALREEIDAHRPASGMWNKEALRSLVKVDSAIRESQRLNPLSSAIVTREIVGAGGLHHPDLGWTLAKGTSVMVYNEGIQRDEDAFDDALLYKPFRYTSMQETQDRDTLGGSRKTLGQYTSMTATSEQHLPFGHGRHAWYVCLTHAST</sequence>
<keyword evidence="9" id="KW-0472">Membrane</keyword>
<keyword evidence="6" id="KW-0560">Oxidoreductase</keyword>
<organism evidence="10 11">
    <name type="scientific">Claviceps arundinis</name>
    <dbReference type="NCBI Taxonomy" id="1623583"/>
    <lineage>
        <taxon>Eukaryota</taxon>
        <taxon>Fungi</taxon>
        <taxon>Dikarya</taxon>
        <taxon>Ascomycota</taxon>
        <taxon>Pezizomycotina</taxon>
        <taxon>Sordariomycetes</taxon>
        <taxon>Hypocreomycetidae</taxon>
        <taxon>Hypocreales</taxon>
        <taxon>Clavicipitaceae</taxon>
        <taxon>Claviceps</taxon>
    </lineage>
</organism>
<evidence type="ECO:0000313" key="10">
    <source>
        <dbReference type="EMBL" id="KAG5958074.1"/>
    </source>
</evidence>
<reference evidence="10" key="1">
    <citation type="journal article" date="2020" name="bioRxiv">
        <title>Whole genome comparisons of ergot fungi reveals the divergence and evolution of species within the genus Claviceps are the result of varying mechanisms driving genome evolution and host range expansion.</title>
        <authorList>
            <person name="Wyka S.A."/>
            <person name="Mondo S.J."/>
            <person name="Liu M."/>
            <person name="Dettman J."/>
            <person name="Nalam V."/>
            <person name="Broders K.D."/>
        </authorList>
    </citation>
    <scope>NUCLEOTIDE SEQUENCE</scope>
    <source>
        <strain evidence="10">CCC 1102</strain>
    </source>
</reference>
<comment type="cofactor">
    <cofactor evidence="1">
        <name>heme</name>
        <dbReference type="ChEBI" id="CHEBI:30413"/>
    </cofactor>
</comment>
<comment type="caution">
    <text evidence="10">The sequence shown here is derived from an EMBL/GenBank/DDBJ whole genome shotgun (WGS) entry which is preliminary data.</text>
</comment>
<keyword evidence="8" id="KW-0503">Monooxygenase</keyword>
<keyword evidence="4" id="KW-0349">Heme</keyword>
<dbReference type="PANTHER" id="PTHR46206:SF1">
    <property type="entry name" value="P450, PUTATIVE (EUROFUNG)-RELATED"/>
    <property type="match status" value="1"/>
</dbReference>
<evidence type="ECO:0008006" key="12">
    <source>
        <dbReference type="Google" id="ProtNLM"/>
    </source>
</evidence>
<dbReference type="PANTHER" id="PTHR46206">
    <property type="entry name" value="CYTOCHROME P450"/>
    <property type="match status" value="1"/>
</dbReference>
<evidence type="ECO:0000313" key="11">
    <source>
        <dbReference type="Proteomes" id="UP000784919"/>
    </source>
</evidence>
<dbReference type="Pfam" id="PF00067">
    <property type="entry name" value="p450"/>
    <property type="match status" value="1"/>
</dbReference>
<dbReference type="OrthoDB" id="1844152at2759"/>
<dbReference type="GO" id="GO:0020037">
    <property type="term" value="F:heme binding"/>
    <property type="evidence" value="ECO:0007669"/>
    <property type="project" value="InterPro"/>
</dbReference>
<evidence type="ECO:0000256" key="8">
    <source>
        <dbReference type="ARBA" id="ARBA00023033"/>
    </source>
</evidence>
<protein>
    <recommendedName>
        <fullName evidence="12">Cytochrome P450</fullName>
    </recommendedName>
</protein>
<keyword evidence="7" id="KW-0408">Iron</keyword>
<comment type="pathway">
    <text evidence="2">Secondary metabolite biosynthesis.</text>
</comment>
<evidence type="ECO:0000256" key="1">
    <source>
        <dbReference type="ARBA" id="ARBA00001971"/>
    </source>
</evidence>
<comment type="similarity">
    <text evidence="3">Belongs to the cytochrome P450 family.</text>
</comment>
<keyword evidence="5" id="KW-0479">Metal-binding</keyword>
<dbReference type="EMBL" id="SRPS01000429">
    <property type="protein sequence ID" value="KAG5958074.1"/>
    <property type="molecule type" value="Genomic_DNA"/>
</dbReference>
<evidence type="ECO:0000256" key="4">
    <source>
        <dbReference type="ARBA" id="ARBA00022617"/>
    </source>
</evidence>
<accession>A0A9P7MM35</accession>
<gene>
    <name evidence="10" type="ORF">E4U56_005806</name>
</gene>
<dbReference type="Proteomes" id="UP000784919">
    <property type="component" value="Unassembled WGS sequence"/>
</dbReference>
<dbReference type="GO" id="GO:0005506">
    <property type="term" value="F:iron ion binding"/>
    <property type="evidence" value="ECO:0007669"/>
    <property type="project" value="InterPro"/>
</dbReference>
<dbReference type="Gene3D" id="1.10.630.10">
    <property type="entry name" value="Cytochrome P450"/>
    <property type="match status" value="1"/>
</dbReference>
<name>A0A9P7MM35_9HYPO</name>
<evidence type="ECO:0000256" key="5">
    <source>
        <dbReference type="ARBA" id="ARBA00022723"/>
    </source>
</evidence>
<dbReference type="AlphaFoldDB" id="A0A9P7MM35"/>
<evidence type="ECO:0000256" key="6">
    <source>
        <dbReference type="ARBA" id="ARBA00023002"/>
    </source>
</evidence>
<dbReference type="InterPro" id="IPR036396">
    <property type="entry name" value="Cyt_P450_sf"/>
</dbReference>
<dbReference type="SUPFAM" id="SSF48264">
    <property type="entry name" value="Cytochrome P450"/>
    <property type="match status" value="1"/>
</dbReference>
<evidence type="ECO:0000256" key="3">
    <source>
        <dbReference type="ARBA" id="ARBA00010617"/>
    </source>
</evidence>
<dbReference type="CDD" id="cd11041">
    <property type="entry name" value="CYP503A1-like"/>
    <property type="match status" value="1"/>
</dbReference>
<keyword evidence="9" id="KW-1133">Transmembrane helix</keyword>
<dbReference type="GO" id="GO:0004497">
    <property type="term" value="F:monooxygenase activity"/>
    <property type="evidence" value="ECO:0007669"/>
    <property type="project" value="UniProtKB-KW"/>
</dbReference>
<keyword evidence="9" id="KW-0812">Transmembrane</keyword>
<proteinExistence type="inferred from homology"/>
<feature type="transmembrane region" description="Helical" evidence="9">
    <location>
        <begin position="20"/>
        <end position="36"/>
    </location>
</feature>
<evidence type="ECO:0000256" key="7">
    <source>
        <dbReference type="ARBA" id="ARBA00023004"/>
    </source>
</evidence>
<dbReference type="InterPro" id="IPR001128">
    <property type="entry name" value="Cyt_P450"/>
</dbReference>
<evidence type="ECO:0000256" key="9">
    <source>
        <dbReference type="SAM" id="Phobius"/>
    </source>
</evidence>